<dbReference type="EMBL" id="HBEG01035354">
    <property type="protein sequence ID" value="CAD8374030.1"/>
    <property type="molecule type" value="Transcribed_RNA"/>
</dbReference>
<evidence type="ECO:0000313" key="2">
    <source>
        <dbReference type="EMBL" id="CAD8374030.1"/>
    </source>
</evidence>
<feature type="compositionally biased region" description="Basic and acidic residues" evidence="1">
    <location>
        <begin position="145"/>
        <end position="158"/>
    </location>
</feature>
<dbReference type="AlphaFoldDB" id="A0A7S0AUE0"/>
<organism evidence="2">
    <name type="scientific">Pyrodinium bahamense</name>
    <dbReference type="NCBI Taxonomy" id="73915"/>
    <lineage>
        <taxon>Eukaryota</taxon>
        <taxon>Sar</taxon>
        <taxon>Alveolata</taxon>
        <taxon>Dinophyceae</taxon>
        <taxon>Gonyaulacales</taxon>
        <taxon>Pyrocystaceae</taxon>
        <taxon>Pyrodinium</taxon>
    </lineage>
</organism>
<feature type="region of interest" description="Disordered" evidence="1">
    <location>
        <begin position="18"/>
        <end position="40"/>
    </location>
</feature>
<gene>
    <name evidence="2" type="ORF">PBAH0796_LOCUS21648</name>
</gene>
<name>A0A7S0AUE0_9DINO</name>
<proteinExistence type="predicted"/>
<protein>
    <submittedName>
        <fullName evidence="2">Uncharacterized protein</fullName>
    </submittedName>
</protein>
<sequence>MAGSGDGIRRWFEAGWPASRNSASTAEGASSDTEDPTASLISSCDWPAAACGTAQQAAASPGRQGAACAAVKCGAGLGLALALCLTVALAAGSVHGLRRSAGSPSPGLRDLEDTMAWPAGDSAAAGDEAVPSEAQQAPAQELESEVSRVGEPRDSCDESAWPDKDHGLVCSDCKVLVDNFSMRYKTCSGYCLSVGRECTGAWEELGDTCKVAYQTTCDSRIPSSDAICSCGHYGGEDPGAGAALFLGSAGEASQCDEDTWPDKDHGLVCSDCKVLVNYFDERYGTCEAYCSSMGRRCTGAWEEEGDTCNELYTMRCNQTVHSSDALCECSPESVPTTTFKAAGLRLGDHIEVRDSAVSGWLEAIVTSVDPLRAMPDGWGTGYRWDSVRMPEARRSLSSFFSVDSVSAKPPPSCLCIFDMDRTLTCKQRWAKNCPGTKEVPGAYDTAYGGGPLVLSDLAHHLGETFCSACYRGVVSAGMASGQGSEMRSSVLDMLGGINWTLSDTWSHPAPHVTSMLVVGAPDKKKQDTVRDMVRWLQEHKGVTIEDRRVHFFDDNDFNVPPFEDVGFNARQISCGSRDGKVGLCGGLAREVVEELGVQSCAAEA</sequence>
<reference evidence="2" key="1">
    <citation type="submission" date="2021-01" db="EMBL/GenBank/DDBJ databases">
        <authorList>
            <person name="Corre E."/>
            <person name="Pelletier E."/>
            <person name="Niang G."/>
            <person name="Scheremetjew M."/>
            <person name="Finn R."/>
            <person name="Kale V."/>
            <person name="Holt S."/>
            <person name="Cochrane G."/>
            <person name="Meng A."/>
            <person name="Brown T."/>
            <person name="Cohen L."/>
        </authorList>
    </citation>
    <scope>NUCLEOTIDE SEQUENCE</scope>
    <source>
        <strain evidence="2">Pbaha01</strain>
    </source>
</reference>
<evidence type="ECO:0000256" key="1">
    <source>
        <dbReference type="SAM" id="MobiDB-lite"/>
    </source>
</evidence>
<feature type="region of interest" description="Disordered" evidence="1">
    <location>
        <begin position="119"/>
        <end position="158"/>
    </location>
</feature>
<feature type="compositionally biased region" description="Polar residues" evidence="1">
    <location>
        <begin position="19"/>
        <end position="31"/>
    </location>
</feature>
<accession>A0A7S0AUE0</accession>